<dbReference type="GO" id="GO:0016787">
    <property type="term" value="F:hydrolase activity"/>
    <property type="evidence" value="ECO:0007669"/>
    <property type="project" value="InterPro"/>
</dbReference>
<accession>A0A6U9JG84</accession>
<name>A0A6U9JG84_9DINO</name>
<evidence type="ECO:0000313" key="1">
    <source>
        <dbReference type="EMBL" id="CAD9612917.1"/>
    </source>
</evidence>
<reference evidence="1" key="1">
    <citation type="submission" date="2021-01" db="EMBL/GenBank/DDBJ databases">
        <authorList>
            <person name="Corre E."/>
            <person name="Pelletier E."/>
            <person name="Niang G."/>
            <person name="Scheremetjew M."/>
            <person name="Finn R."/>
            <person name="Kale V."/>
            <person name="Holt S."/>
            <person name="Cochrane G."/>
            <person name="Meng A."/>
            <person name="Brown T."/>
            <person name="Cohen L."/>
        </authorList>
    </citation>
    <scope>NUCLEOTIDE SEQUENCE</scope>
    <source>
        <strain evidence="1">RCC3387</strain>
    </source>
</reference>
<proteinExistence type="predicted"/>
<gene>
    <name evidence="1" type="ORF">BRAN1462_LOCUS41824</name>
</gene>
<protein>
    <submittedName>
        <fullName evidence="1">Uncharacterized protein</fullName>
    </submittedName>
</protein>
<organism evidence="1">
    <name type="scientific">Zooxanthella nutricula</name>
    <dbReference type="NCBI Taxonomy" id="1333877"/>
    <lineage>
        <taxon>Eukaryota</taxon>
        <taxon>Sar</taxon>
        <taxon>Alveolata</taxon>
        <taxon>Dinophyceae</taxon>
        <taxon>Peridiniales</taxon>
        <taxon>Peridiniales incertae sedis</taxon>
        <taxon>Zooxanthella</taxon>
    </lineage>
</organism>
<dbReference type="EMBL" id="HBGW01065596">
    <property type="protein sequence ID" value="CAD9612917.1"/>
    <property type="molecule type" value="Transcribed_RNA"/>
</dbReference>
<dbReference type="AlphaFoldDB" id="A0A6U9JG84"/>
<sequence>MVWQAQMRYLYAMSNWTIEGNACVDQFPPEKQWLCLFPQHAYPFIKARTFVLNSALDHYQVANFLGAEPLSGFPGKEAPSHSYLSGYNSSAAPGWATCSGDDCDLHACGVRQVEDMNAYMVSFKDALRGARTFHQEGNGAFIYGCNDHNAEMNDVAYRTYRVRNTTMRDALAEWWRSDGGQPAARHRYVDGGRYAYPASVTDTSDACLPWKDVSGGWQVFR</sequence>